<dbReference type="PANTHER" id="PTHR21192">
    <property type="entry name" value="NUCLEAR PROTEIN E3-3"/>
    <property type="match status" value="1"/>
</dbReference>
<dbReference type="InterPro" id="IPR007523">
    <property type="entry name" value="NDUFAF3/AAMDC"/>
</dbReference>
<name>A0A450UUL0_9GAMM</name>
<dbReference type="Gene3D" id="3.40.1230.10">
    <property type="entry name" value="MTH938-like"/>
    <property type="match status" value="1"/>
</dbReference>
<evidence type="ECO:0000313" key="2">
    <source>
        <dbReference type="EMBL" id="VFJ96239.1"/>
    </source>
</evidence>
<dbReference type="EMBL" id="CAADFJ010000089">
    <property type="protein sequence ID" value="VFK02377.1"/>
    <property type="molecule type" value="Genomic_DNA"/>
</dbReference>
<dbReference type="Pfam" id="PF04430">
    <property type="entry name" value="DUF498"/>
    <property type="match status" value="1"/>
</dbReference>
<proteinExistence type="predicted"/>
<dbReference type="AlphaFoldDB" id="A0A450UUL0"/>
<dbReference type="CDD" id="cd05560">
    <property type="entry name" value="Xcc1710_like"/>
    <property type="match status" value="1"/>
</dbReference>
<dbReference type="EMBL" id="CAADFG010000090">
    <property type="protein sequence ID" value="VFJ95622.1"/>
    <property type="molecule type" value="Genomic_DNA"/>
</dbReference>
<gene>
    <name evidence="1" type="ORF">BECKH772A_GA0070896_100901</name>
    <name evidence="2" type="ORF">BECKH772B_GA0070898_100891</name>
    <name evidence="3" type="ORF">BECKH772C_GA0070978_100891</name>
</gene>
<evidence type="ECO:0000313" key="3">
    <source>
        <dbReference type="EMBL" id="VFK02377.1"/>
    </source>
</evidence>
<accession>A0A450UUL0</accession>
<dbReference type="SUPFAM" id="SSF64076">
    <property type="entry name" value="MTH938-like"/>
    <property type="match status" value="1"/>
</dbReference>
<sequence>MPLPTTTLQADDNGHIRRVTGYGEADGQPYIAVDGQKFTRSLILTPETVSLWPPQALTEITPEHIALIMAHGPQVVLLGTGATQQFPAPSLFRVCTEQGIGVEAMNTLAACRTYNLLAGEGRAVVAALLVGH</sequence>
<dbReference type="EMBL" id="CAADFI010000089">
    <property type="protein sequence ID" value="VFJ96239.1"/>
    <property type="molecule type" value="Genomic_DNA"/>
</dbReference>
<evidence type="ECO:0000313" key="1">
    <source>
        <dbReference type="EMBL" id="VFJ95622.1"/>
    </source>
</evidence>
<dbReference type="InterPro" id="IPR036748">
    <property type="entry name" value="MTH938-like_sf"/>
</dbReference>
<protein>
    <submittedName>
        <fullName evidence="2">Uncharacterized conserved protein, contains Mth938-like domain</fullName>
    </submittedName>
</protein>
<organism evidence="2">
    <name type="scientific">Candidatus Kentrum eta</name>
    <dbReference type="NCBI Taxonomy" id="2126337"/>
    <lineage>
        <taxon>Bacteria</taxon>
        <taxon>Pseudomonadati</taxon>
        <taxon>Pseudomonadota</taxon>
        <taxon>Gammaproteobacteria</taxon>
        <taxon>Candidatus Kentrum</taxon>
    </lineage>
</organism>
<reference evidence="2" key="1">
    <citation type="submission" date="2019-02" db="EMBL/GenBank/DDBJ databases">
        <authorList>
            <person name="Gruber-Vodicka R. H."/>
            <person name="Seah K. B. B."/>
        </authorList>
    </citation>
    <scope>NUCLEOTIDE SEQUENCE</scope>
    <source>
        <strain evidence="3">BECK_SA2B12</strain>
        <strain evidence="1">BECK_SA2B15</strain>
        <strain evidence="2">BECK_SA2B20</strain>
    </source>
</reference>
<dbReference type="PANTHER" id="PTHR21192:SF2">
    <property type="entry name" value="NADH DEHYDROGENASE [UBIQUINONE] 1 ALPHA SUBCOMPLEX ASSEMBLY FACTOR 3"/>
    <property type="match status" value="1"/>
</dbReference>